<protein>
    <submittedName>
        <fullName evidence="1">Tail tube protein</fullName>
    </submittedName>
</protein>
<evidence type="ECO:0000313" key="1">
    <source>
        <dbReference type="EMBL" id="DAD89024.1"/>
    </source>
</evidence>
<reference evidence="1" key="1">
    <citation type="journal article" date="2021" name="Proc. Natl. Acad. Sci. U.S.A.">
        <title>A Catalog of Tens of Thousands of Viruses from Human Metagenomes Reveals Hidden Associations with Chronic Diseases.</title>
        <authorList>
            <person name="Tisza M.J."/>
            <person name="Buck C.B."/>
        </authorList>
    </citation>
    <scope>NUCLEOTIDE SEQUENCE</scope>
    <source>
        <strain evidence="1">Ctv0N24</strain>
    </source>
</reference>
<proteinExistence type="predicted"/>
<name>A0A8S5N3G9_9CAUD</name>
<accession>A0A8S5N3G9</accession>
<organism evidence="1">
    <name type="scientific">Siphoviridae sp. ctv0N24</name>
    <dbReference type="NCBI Taxonomy" id="2826509"/>
    <lineage>
        <taxon>Viruses</taxon>
        <taxon>Duplodnaviria</taxon>
        <taxon>Heunggongvirae</taxon>
        <taxon>Uroviricota</taxon>
        <taxon>Caudoviricetes</taxon>
    </lineage>
</organism>
<dbReference type="EMBL" id="BK015052">
    <property type="protein sequence ID" value="DAD89024.1"/>
    <property type="molecule type" value="Genomic_DNA"/>
</dbReference>
<sequence length="164" mass="17798">MAAKGNIAGVSTVGSLTGYAVETTAGTKPTTFKLLHRINASDEIKIDVETIDASALEDEVERTIAGRGSTGGTFNVTVNVTDETITEWESLISEYKTAKTEGKSMWYEEYFPSLKKAFFTKIEPPTIIPKPARDQNGLLTVEMSLTINEYVGPSEAVVPTESEI</sequence>